<dbReference type="GO" id="GO:0003676">
    <property type="term" value="F:nucleic acid binding"/>
    <property type="evidence" value="ECO:0007669"/>
    <property type="project" value="InterPro"/>
</dbReference>
<dbReference type="Gene3D" id="1.10.3730.20">
    <property type="match status" value="1"/>
</dbReference>
<reference evidence="10" key="1">
    <citation type="submission" date="2020-11" db="EMBL/GenBank/DDBJ databases">
        <authorList>
            <person name="Whiteford S."/>
        </authorList>
    </citation>
    <scope>NUCLEOTIDE SEQUENCE</scope>
</reference>
<evidence type="ECO:0000256" key="6">
    <source>
        <dbReference type="ARBA" id="ARBA00022842"/>
    </source>
</evidence>
<keyword evidence="11" id="KW-1185">Reference proteome</keyword>
<dbReference type="InterPro" id="IPR012337">
    <property type="entry name" value="RNaseH-like_sf"/>
</dbReference>
<keyword evidence="4" id="KW-0378">Hydrolase</keyword>
<sequence length="436" mass="47488">MTPIATYVFMDLETTGIPKFENNKTRITELSMIAVKRRHVLDTRAGASPRVQHKLTLCLNPRRMVNPQCSEVTGLCNDLLEHETTFNMKVYTMINTFLDFLTKPVCLIAQNGHGFDFPILKKHFEVLNVSLPDDVLCADSYHAFYDILEGRKKCLNETVGVSSCDTTDDGTANATKLPSTAVEMTLKNVATPNVSTVHGQPEMGIEASCDATKLPSTVEEMKLKNETTPKRSMVQEQPGTPKKAGVTVMRGSKTRRRFPFSLGNKPKDSYKLGHVYERLLNRPAANTHHAEGDCVLMMECSVAIGKDFCSLVLVGALWGGTNPGLRRGARGLRAVRGGSLAGQAWAEVTYLLGNWQYVSCWLLNQLGSLVYVLALGGARLSLAVPAANGLALAFTAVVGAVMGEERLTGKSIVGIVLIVLGTTLCYTDKMDAESEV</sequence>
<evidence type="ECO:0000256" key="2">
    <source>
        <dbReference type="ARBA" id="ARBA00022722"/>
    </source>
</evidence>
<comment type="similarity">
    <text evidence="7">Belongs to the exonuclease superfamily. TREX family.</text>
</comment>
<dbReference type="GO" id="GO:0005737">
    <property type="term" value="C:cytoplasm"/>
    <property type="evidence" value="ECO:0007669"/>
    <property type="project" value="TreeGrafter"/>
</dbReference>
<evidence type="ECO:0000256" key="4">
    <source>
        <dbReference type="ARBA" id="ARBA00022801"/>
    </source>
</evidence>
<keyword evidence="6" id="KW-0460">Magnesium</keyword>
<dbReference type="Pfam" id="PF10639">
    <property type="entry name" value="TMEM234"/>
    <property type="match status" value="1"/>
</dbReference>
<keyword evidence="3" id="KW-0479">Metal-binding</keyword>
<dbReference type="PANTHER" id="PTHR13058:SF19">
    <property type="entry name" value="LD40940P"/>
    <property type="match status" value="1"/>
</dbReference>
<evidence type="ECO:0000313" key="10">
    <source>
        <dbReference type="EMBL" id="CAG9134078.1"/>
    </source>
</evidence>
<dbReference type="InterPro" id="IPR037185">
    <property type="entry name" value="EmrE-like"/>
</dbReference>
<comment type="cofactor">
    <cofactor evidence="1">
        <name>Mg(2+)</name>
        <dbReference type="ChEBI" id="CHEBI:18420"/>
    </cofactor>
</comment>
<dbReference type="SMART" id="SM00479">
    <property type="entry name" value="EXOIII"/>
    <property type="match status" value="1"/>
</dbReference>
<keyword evidence="2" id="KW-0540">Nuclease</keyword>
<dbReference type="Pfam" id="PF00929">
    <property type="entry name" value="RNase_T"/>
    <property type="match status" value="1"/>
</dbReference>
<dbReference type="InterPro" id="IPR036397">
    <property type="entry name" value="RNaseH_sf"/>
</dbReference>
<evidence type="ECO:0000256" key="5">
    <source>
        <dbReference type="ARBA" id="ARBA00022839"/>
    </source>
</evidence>
<feature type="region of interest" description="Disordered" evidence="8">
    <location>
        <begin position="227"/>
        <end position="248"/>
    </location>
</feature>
<dbReference type="GO" id="GO:0046872">
    <property type="term" value="F:metal ion binding"/>
    <property type="evidence" value="ECO:0007669"/>
    <property type="project" value="UniProtKB-KW"/>
</dbReference>
<feature type="domain" description="Exonuclease" evidence="9">
    <location>
        <begin position="6"/>
        <end position="310"/>
    </location>
</feature>
<dbReference type="PANTHER" id="PTHR13058">
    <property type="entry name" value="THREE PRIME REPAIR EXONUCLEASE 1, 2"/>
    <property type="match status" value="1"/>
</dbReference>
<evidence type="ECO:0000256" key="1">
    <source>
        <dbReference type="ARBA" id="ARBA00001946"/>
    </source>
</evidence>
<evidence type="ECO:0000256" key="7">
    <source>
        <dbReference type="ARBA" id="ARBA00025769"/>
    </source>
</evidence>
<evidence type="ECO:0000256" key="8">
    <source>
        <dbReference type="SAM" id="MobiDB-lite"/>
    </source>
</evidence>
<dbReference type="Gene3D" id="3.30.420.10">
    <property type="entry name" value="Ribonuclease H-like superfamily/Ribonuclease H"/>
    <property type="match status" value="1"/>
</dbReference>
<dbReference type="SUPFAM" id="SSF53098">
    <property type="entry name" value="Ribonuclease H-like"/>
    <property type="match status" value="1"/>
</dbReference>
<protein>
    <submittedName>
        <fullName evidence="10">(diamondback moth) hypothetical protein</fullName>
    </submittedName>
</protein>
<dbReference type="InterPro" id="IPR018908">
    <property type="entry name" value="TMEM234"/>
</dbReference>
<dbReference type="InterPro" id="IPR013520">
    <property type="entry name" value="Ribonucl_H"/>
</dbReference>
<dbReference type="AlphaFoldDB" id="A0A8S4G515"/>
<organism evidence="10 11">
    <name type="scientific">Plutella xylostella</name>
    <name type="common">Diamondback moth</name>
    <name type="synonym">Plutella maculipennis</name>
    <dbReference type="NCBI Taxonomy" id="51655"/>
    <lineage>
        <taxon>Eukaryota</taxon>
        <taxon>Metazoa</taxon>
        <taxon>Ecdysozoa</taxon>
        <taxon>Arthropoda</taxon>
        <taxon>Hexapoda</taxon>
        <taxon>Insecta</taxon>
        <taxon>Pterygota</taxon>
        <taxon>Neoptera</taxon>
        <taxon>Endopterygota</taxon>
        <taxon>Lepidoptera</taxon>
        <taxon>Glossata</taxon>
        <taxon>Ditrysia</taxon>
        <taxon>Yponomeutoidea</taxon>
        <taxon>Plutellidae</taxon>
        <taxon>Plutella</taxon>
    </lineage>
</organism>
<dbReference type="GO" id="GO:0006308">
    <property type="term" value="P:DNA catabolic process"/>
    <property type="evidence" value="ECO:0007669"/>
    <property type="project" value="TreeGrafter"/>
</dbReference>
<comment type="caution">
    <text evidence="10">The sequence shown here is derived from an EMBL/GenBank/DDBJ whole genome shotgun (WGS) entry which is preliminary data.</text>
</comment>
<evidence type="ECO:0000259" key="9">
    <source>
        <dbReference type="SMART" id="SM00479"/>
    </source>
</evidence>
<dbReference type="EMBL" id="CAJHNJ030000072">
    <property type="protein sequence ID" value="CAG9134078.1"/>
    <property type="molecule type" value="Genomic_DNA"/>
</dbReference>
<dbReference type="GO" id="GO:0008296">
    <property type="term" value="F:3'-5'-DNA exonuclease activity"/>
    <property type="evidence" value="ECO:0007669"/>
    <property type="project" value="TreeGrafter"/>
</dbReference>
<keyword evidence="5" id="KW-0269">Exonuclease</keyword>
<accession>A0A8S4G515</accession>
<dbReference type="InterPro" id="IPR040393">
    <property type="entry name" value="TREX1/2"/>
</dbReference>
<name>A0A8S4G515_PLUXY</name>
<evidence type="ECO:0000313" key="11">
    <source>
        <dbReference type="Proteomes" id="UP000653454"/>
    </source>
</evidence>
<evidence type="ECO:0000256" key="3">
    <source>
        <dbReference type="ARBA" id="ARBA00022723"/>
    </source>
</evidence>
<proteinExistence type="inferred from homology"/>
<dbReference type="SUPFAM" id="SSF103481">
    <property type="entry name" value="Multidrug resistance efflux transporter EmrE"/>
    <property type="match status" value="1"/>
</dbReference>
<gene>
    <name evidence="10" type="ORF">PLXY2_LOCUS12322</name>
</gene>
<dbReference type="Proteomes" id="UP000653454">
    <property type="component" value="Unassembled WGS sequence"/>
</dbReference>